<feature type="domain" description="Ribonuclease H1 N-terminal" evidence="1">
    <location>
        <begin position="78"/>
        <end position="119"/>
    </location>
</feature>
<evidence type="ECO:0000259" key="1">
    <source>
        <dbReference type="Pfam" id="PF01693"/>
    </source>
</evidence>
<accession>A0ABR4I4T5</accession>
<dbReference type="Pfam" id="PF01693">
    <property type="entry name" value="Cauli_VI"/>
    <property type="match status" value="1"/>
</dbReference>
<keyword evidence="3" id="KW-1185">Reference proteome</keyword>
<dbReference type="InterPro" id="IPR009027">
    <property type="entry name" value="Ribosomal_bL9/RNase_H1_N"/>
</dbReference>
<dbReference type="EMBL" id="JBFXLS010000056">
    <property type="protein sequence ID" value="KAL2822756.1"/>
    <property type="molecule type" value="Genomic_DNA"/>
</dbReference>
<dbReference type="Proteomes" id="UP001610335">
    <property type="component" value="Unassembled WGS sequence"/>
</dbReference>
<evidence type="ECO:0000313" key="2">
    <source>
        <dbReference type="EMBL" id="KAL2822756.1"/>
    </source>
</evidence>
<comment type="caution">
    <text evidence="2">The sequence shown here is derived from an EMBL/GenBank/DDBJ whole genome shotgun (WGS) entry which is preliminary data.</text>
</comment>
<gene>
    <name evidence="2" type="ORF">BDW59DRAFT_163569</name>
</gene>
<protein>
    <recommendedName>
        <fullName evidence="1">Ribonuclease H1 N-terminal domain-containing protein</fullName>
    </recommendedName>
</protein>
<dbReference type="InterPro" id="IPR011320">
    <property type="entry name" value="RNase_H1_N"/>
</dbReference>
<name>A0ABR4I4T5_9EURO</name>
<reference evidence="2 3" key="1">
    <citation type="submission" date="2024-07" db="EMBL/GenBank/DDBJ databases">
        <title>Section-level genome sequencing and comparative genomics of Aspergillus sections Usti and Cavernicolus.</title>
        <authorList>
            <consortium name="Lawrence Berkeley National Laboratory"/>
            <person name="Nybo J.L."/>
            <person name="Vesth T.C."/>
            <person name="Theobald S."/>
            <person name="Frisvad J.C."/>
            <person name="Larsen T.O."/>
            <person name="Kjaerboelling I."/>
            <person name="Rothschild-Mancinelli K."/>
            <person name="Lyhne E.K."/>
            <person name="Kogle M.E."/>
            <person name="Barry K."/>
            <person name="Clum A."/>
            <person name="Na H."/>
            <person name="Ledsgaard L."/>
            <person name="Lin J."/>
            <person name="Lipzen A."/>
            <person name="Kuo A."/>
            <person name="Riley R."/>
            <person name="Mondo S."/>
            <person name="LaButti K."/>
            <person name="Haridas S."/>
            <person name="Pangalinan J."/>
            <person name="Salamov A.A."/>
            <person name="Simmons B.A."/>
            <person name="Magnuson J.K."/>
            <person name="Chen J."/>
            <person name="Drula E."/>
            <person name="Henrissat B."/>
            <person name="Wiebenga A."/>
            <person name="Lubbers R.J."/>
            <person name="Gomes A.C."/>
            <person name="Makela M.R."/>
            <person name="Stajich J."/>
            <person name="Grigoriev I.V."/>
            <person name="Mortensen U.H."/>
            <person name="De vries R.P."/>
            <person name="Baker S.E."/>
            <person name="Andersen M.R."/>
        </authorList>
    </citation>
    <scope>NUCLEOTIDE SEQUENCE [LARGE SCALE GENOMIC DNA]</scope>
    <source>
        <strain evidence="2 3">CBS 600.67</strain>
    </source>
</reference>
<sequence length="157" mass="17664">MVCGLGYVIPEQWHNLISKSRAIAHAVTENYPGKKHSGFNNLDDAKEYLEKNGCKDYYISTDTEPTNGFGDRRDDGGFYAVMNGRNIGVYSTYSGGAQPEVHQYSHSCHKKYGSYEEAQMEIERYHMMQKNLKGSSKEGGFEELIEGLSSLTLDRST</sequence>
<organism evidence="2 3">
    <name type="scientific">Aspergillus cavernicola</name>
    <dbReference type="NCBI Taxonomy" id="176166"/>
    <lineage>
        <taxon>Eukaryota</taxon>
        <taxon>Fungi</taxon>
        <taxon>Dikarya</taxon>
        <taxon>Ascomycota</taxon>
        <taxon>Pezizomycotina</taxon>
        <taxon>Eurotiomycetes</taxon>
        <taxon>Eurotiomycetidae</taxon>
        <taxon>Eurotiales</taxon>
        <taxon>Aspergillaceae</taxon>
        <taxon>Aspergillus</taxon>
        <taxon>Aspergillus subgen. Nidulantes</taxon>
    </lineage>
</organism>
<dbReference type="Gene3D" id="3.40.970.10">
    <property type="entry name" value="Ribonuclease H1, N-terminal domain"/>
    <property type="match status" value="1"/>
</dbReference>
<dbReference type="SUPFAM" id="SSF55658">
    <property type="entry name" value="L9 N-domain-like"/>
    <property type="match status" value="1"/>
</dbReference>
<evidence type="ECO:0000313" key="3">
    <source>
        <dbReference type="Proteomes" id="UP001610335"/>
    </source>
</evidence>
<dbReference type="InterPro" id="IPR037056">
    <property type="entry name" value="RNase_H1_N_sf"/>
</dbReference>
<proteinExistence type="predicted"/>